<comment type="cofactor">
    <cofactor evidence="1">
        <name>Mg(2+)</name>
        <dbReference type="ChEBI" id="CHEBI:18420"/>
    </cofactor>
</comment>
<protein>
    <recommendedName>
        <fullName evidence="7">AAA+ ATPase domain-containing protein</fullName>
    </recommendedName>
</protein>
<sequence length="492" mass="55761">MAPSMEKWVGFGSAMAGFALLWSKLIPDHVQEEATNIMSSWSPMVAAYFNPYEQITIAEYSDDEQFRRNKLFDLVSAYLSSRCMGGARKLNAVLAGDGVGTQFGLDDNQEVVDRCHGTRVWWNLCKASKNSNSSTVINVYPPEEGEAETRHYRLVFHKRHRKLVQDSYLPDVIKQGSELIAKTRRRRLFTHHARGKSLWTAIPWKHPATFDTLAMDPTKKNEIMDDLMAFRKGKSYHSKVGKAWKRGYLLYGPPGTGKSSMISAMADFLGYDVYDLDLTTVTRNTDLRKLFLETTEQSIIVIEDIHAIEDDITTRLKDKKAVKGDKLHQLPFLYAKDKVTLSGLLSFIDGLWSACGGERIIVLTTNHLDQLDPALIRRGRMDKHVEMSYCRFEAFKVLANNYLGITEHPLFGAIQRLLYETNTTPADVAHSLMPRGKRNADECLTGLVQTLKKARMESAGTPPSMSPVKRSTKYNLRQKKRARQGNRNIICS</sequence>
<dbReference type="Proteomes" id="UP000032180">
    <property type="component" value="Chromosome 12"/>
</dbReference>
<dbReference type="PANTHER" id="PTHR23070">
    <property type="entry name" value="BCS1 AAA-TYPE ATPASE"/>
    <property type="match status" value="1"/>
</dbReference>
<evidence type="ECO:0000256" key="1">
    <source>
        <dbReference type="ARBA" id="ARBA00001946"/>
    </source>
</evidence>
<keyword evidence="5" id="KW-0067">ATP-binding</keyword>
<evidence type="ECO:0000256" key="5">
    <source>
        <dbReference type="RuleBase" id="RU003651"/>
    </source>
</evidence>
<evidence type="ECO:0000313" key="8">
    <source>
        <dbReference type="EnsemblPlants" id="LPERR12G09600.1"/>
    </source>
</evidence>
<feature type="domain" description="AAA+ ATPase" evidence="7">
    <location>
        <begin position="244"/>
        <end position="391"/>
    </location>
</feature>
<dbReference type="Gene3D" id="6.10.280.40">
    <property type="match status" value="1"/>
</dbReference>
<keyword evidence="9" id="KW-1185">Reference proteome</keyword>
<dbReference type="EnsemblPlants" id="LPERR12G09600.1">
    <property type="protein sequence ID" value="LPERR12G09600.1"/>
    <property type="gene ID" value="LPERR12G09600"/>
</dbReference>
<name>A0A0D9XZ70_9ORYZ</name>
<dbReference type="GO" id="GO:0005524">
    <property type="term" value="F:ATP binding"/>
    <property type="evidence" value="ECO:0007669"/>
    <property type="project" value="UniProtKB-KW"/>
</dbReference>
<dbReference type="PROSITE" id="PS00674">
    <property type="entry name" value="AAA"/>
    <property type="match status" value="1"/>
</dbReference>
<dbReference type="InterPro" id="IPR003593">
    <property type="entry name" value="AAA+_ATPase"/>
</dbReference>
<evidence type="ECO:0000256" key="2">
    <source>
        <dbReference type="ARBA" id="ARBA00007448"/>
    </source>
</evidence>
<dbReference type="Pfam" id="PF25568">
    <property type="entry name" value="AAA_lid_At3g28540"/>
    <property type="match status" value="1"/>
</dbReference>
<comment type="similarity">
    <text evidence="2">Belongs to the AAA ATPase family. BCS1 subfamily.</text>
</comment>
<evidence type="ECO:0000256" key="6">
    <source>
        <dbReference type="SAM" id="MobiDB-lite"/>
    </source>
</evidence>
<dbReference type="Gene3D" id="3.40.50.300">
    <property type="entry name" value="P-loop containing nucleotide triphosphate hydrolases"/>
    <property type="match status" value="1"/>
</dbReference>
<keyword evidence="5" id="KW-0547">Nucleotide-binding</keyword>
<dbReference type="Pfam" id="PF00004">
    <property type="entry name" value="AAA"/>
    <property type="match status" value="1"/>
</dbReference>
<reference evidence="8" key="3">
    <citation type="submission" date="2015-04" db="UniProtKB">
        <authorList>
            <consortium name="EnsemblPlants"/>
        </authorList>
    </citation>
    <scope>IDENTIFICATION</scope>
</reference>
<dbReference type="InterPro" id="IPR050747">
    <property type="entry name" value="Mitochondrial_chaperone_BCS1"/>
</dbReference>
<feature type="region of interest" description="Disordered" evidence="6">
    <location>
        <begin position="455"/>
        <end position="492"/>
    </location>
</feature>
<evidence type="ECO:0000313" key="9">
    <source>
        <dbReference type="Proteomes" id="UP000032180"/>
    </source>
</evidence>
<dbReference type="AlphaFoldDB" id="A0A0D9XZ70"/>
<accession>A0A0D9XZ70</accession>
<reference evidence="8 9" key="1">
    <citation type="submission" date="2012-08" db="EMBL/GenBank/DDBJ databases">
        <title>Oryza genome evolution.</title>
        <authorList>
            <person name="Wing R.A."/>
        </authorList>
    </citation>
    <scope>NUCLEOTIDE SEQUENCE</scope>
</reference>
<dbReference type="eggNOG" id="KOG0743">
    <property type="taxonomic scope" value="Eukaryota"/>
</dbReference>
<dbReference type="InterPro" id="IPR003959">
    <property type="entry name" value="ATPase_AAA_core"/>
</dbReference>
<organism evidence="8 9">
    <name type="scientific">Leersia perrieri</name>
    <dbReference type="NCBI Taxonomy" id="77586"/>
    <lineage>
        <taxon>Eukaryota</taxon>
        <taxon>Viridiplantae</taxon>
        <taxon>Streptophyta</taxon>
        <taxon>Embryophyta</taxon>
        <taxon>Tracheophyta</taxon>
        <taxon>Spermatophyta</taxon>
        <taxon>Magnoliopsida</taxon>
        <taxon>Liliopsida</taxon>
        <taxon>Poales</taxon>
        <taxon>Poaceae</taxon>
        <taxon>BOP clade</taxon>
        <taxon>Oryzoideae</taxon>
        <taxon>Oryzeae</taxon>
        <taxon>Oryzinae</taxon>
        <taxon>Leersia</taxon>
    </lineage>
</organism>
<keyword evidence="3" id="KW-0460">Magnesium</keyword>
<dbReference type="SMART" id="SM00382">
    <property type="entry name" value="AAA"/>
    <property type="match status" value="1"/>
</dbReference>
<reference evidence="9" key="2">
    <citation type="submission" date="2013-12" db="EMBL/GenBank/DDBJ databases">
        <authorList>
            <person name="Yu Y."/>
            <person name="Lee S."/>
            <person name="de Baynast K."/>
            <person name="Wissotski M."/>
            <person name="Liu L."/>
            <person name="Talag J."/>
            <person name="Goicoechea J."/>
            <person name="Angelova A."/>
            <person name="Jetty R."/>
            <person name="Kudrna D."/>
            <person name="Golser W."/>
            <person name="Rivera L."/>
            <person name="Zhang J."/>
            <person name="Wing R."/>
        </authorList>
    </citation>
    <scope>NUCLEOTIDE SEQUENCE</scope>
</reference>
<dbReference type="Pfam" id="PF14363">
    <property type="entry name" value="AAA_assoc"/>
    <property type="match status" value="1"/>
</dbReference>
<dbReference type="GO" id="GO:0006950">
    <property type="term" value="P:response to stress"/>
    <property type="evidence" value="ECO:0007669"/>
    <property type="project" value="UniProtKB-ARBA"/>
</dbReference>
<dbReference type="InterPro" id="IPR003960">
    <property type="entry name" value="ATPase_AAA_CS"/>
</dbReference>
<dbReference type="HOGENOM" id="CLU_010189_0_1_1"/>
<evidence type="ECO:0000256" key="3">
    <source>
        <dbReference type="ARBA" id="ARBA00022842"/>
    </source>
</evidence>
<evidence type="ECO:0000259" key="7">
    <source>
        <dbReference type="SMART" id="SM00382"/>
    </source>
</evidence>
<comment type="catalytic activity">
    <reaction evidence="4">
        <text>ATP + H2O = ADP + phosphate + H(+)</text>
        <dbReference type="Rhea" id="RHEA:13065"/>
        <dbReference type="ChEBI" id="CHEBI:15377"/>
        <dbReference type="ChEBI" id="CHEBI:15378"/>
        <dbReference type="ChEBI" id="CHEBI:30616"/>
        <dbReference type="ChEBI" id="CHEBI:43474"/>
        <dbReference type="ChEBI" id="CHEBI:456216"/>
    </reaction>
</comment>
<feature type="compositionally biased region" description="Basic residues" evidence="6">
    <location>
        <begin position="470"/>
        <end position="484"/>
    </location>
</feature>
<proteinExistence type="inferred from homology"/>
<evidence type="ECO:0000256" key="4">
    <source>
        <dbReference type="ARBA" id="ARBA00049360"/>
    </source>
</evidence>
<dbReference type="InterPro" id="IPR027417">
    <property type="entry name" value="P-loop_NTPase"/>
</dbReference>
<dbReference type="STRING" id="77586.A0A0D9XZ70"/>
<dbReference type="GO" id="GO:0016887">
    <property type="term" value="F:ATP hydrolysis activity"/>
    <property type="evidence" value="ECO:0007669"/>
    <property type="project" value="InterPro"/>
</dbReference>
<dbReference type="InterPro" id="IPR025753">
    <property type="entry name" value="AAA_N_dom"/>
</dbReference>
<dbReference type="InterPro" id="IPR058017">
    <property type="entry name" value="At3g28540-like_C"/>
</dbReference>
<dbReference type="SUPFAM" id="SSF52540">
    <property type="entry name" value="P-loop containing nucleoside triphosphate hydrolases"/>
    <property type="match status" value="1"/>
</dbReference>
<dbReference type="Gramene" id="LPERR12G09600.1">
    <property type="protein sequence ID" value="LPERR12G09600.1"/>
    <property type="gene ID" value="LPERR12G09600"/>
</dbReference>